<dbReference type="SUPFAM" id="SSF53098">
    <property type="entry name" value="Ribonuclease H-like"/>
    <property type="match status" value="1"/>
</dbReference>
<dbReference type="InterPro" id="IPR036397">
    <property type="entry name" value="RNaseH_sf"/>
</dbReference>
<dbReference type="PANTHER" id="PTHR46387">
    <property type="entry name" value="POLYNUCLEOTIDYL TRANSFERASE, RIBONUCLEASE H-LIKE SUPERFAMILY PROTEIN"/>
    <property type="match status" value="1"/>
</dbReference>
<comment type="caution">
    <text evidence="2">The sequence shown here is derived from an EMBL/GenBank/DDBJ whole genome shotgun (WGS) entry which is preliminary data.</text>
</comment>
<organism evidence="2 3">
    <name type="scientific">Candidatus Kaiserbacteria bacterium GW2011_GWC2_52_8b</name>
    <dbReference type="NCBI Taxonomy" id="1618676"/>
    <lineage>
        <taxon>Bacteria</taxon>
        <taxon>Candidatus Kaiseribacteriota</taxon>
    </lineage>
</organism>
<evidence type="ECO:0000313" key="2">
    <source>
        <dbReference type="EMBL" id="KKW30363.1"/>
    </source>
</evidence>
<name>A0A0G1XGH5_9BACT</name>
<dbReference type="Gene3D" id="3.30.420.10">
    <property type="entry name" value="Ribonuclease H-like superfamily/Ribonuclease H"/>
    <property type="match status" value="1"/>
</dbReference>
<dbReference type="InterPro" id="IPR002156">
    <property type="entry name" value="RNaseH_domain"/>
</dbReference>
<dbReference type="PANTHER" id="PTHR46387:SF2">
    <property type="entry name" value="RIBONUCLEASE HI"/>
    <property type="match status" value="1"/>
</dbReference>
<gene>
    <name evidence="2" type="ORF">UY74_C0043G0007</name>
</gene>
<feature type="domain" description="RNase H type-1" evidence="1">
    <location>
        <begin position="1"/>
        <end position="132"/>
    </location>
</feature>
<sequence length="135" mass="15078">MHTIIIYTDGGARNNPGPAGAGVVIMDGGRVIAELKQYLGEQTNNWAEYEALALALQEAKRRKLQGRSIEIRMDSKLVIEQIAGNWKVKEPTLKPQVAKARALLADFPKYKFVHIPREENIEADRLVNEALDEAL</sequence>
<dbReference type="Proteomes" id="UP000034445">
    <property type="component" value="Unassembled WGS sequence"/>
</dbReference>
<dbReference type="Pfam" id="PF13456">
    <property type="entry name" value="RVT_3"/>
    <property type="match status" value="1"/>
</dbReference>
<dbReference type="EMBL" id="LCRF01000043">
    <property type="protein sequence ID" value="KKW30363.1"/>
    <property type="molecule type" value="Genomic_DNA"/>
</dbReference>
<dbReference type="CDD" id="cd09279">
    <property type="entry name" value="RNase_HI_like"/>
    <property type="match status" value="1"/>
</dbReference>
<dbReference type="InterPro" id="IPR012337">
    <property type="entry name" value="RNaseH-like_sf"/>
</dbReference>
<evidence type="ECO:0000259" key="1">
    <source>
        <dbReference type="PROSITE" id="PS50879"/>
    </source>
</evidence>
<reference evidence="2 3" key="1">
    <citation type="journal article" date="2015" name="Nature">
        <title>rRNA introns, odd ribosomes, and small enigmatic genomes across a large radiation of phyla.</title>
        <authorList>
            <person name="Brown C.T."/>
            <person name="Hug L.A."/>
            <person name="Thomas B.C."/>
            <person name="Sharon I."/>
            <person name="Castelle C.J."/>
            <person name="Singh A."/>
            <person name="Wilkins M.J."/>
            <person name="Williams K.H."/>
            <person name="Banfield J.F."/>
        </authorList>
    </citation>
    <scope>NUCLEOTIDE SEQUENCE [LARGE SCALE GENOMIC DNA]</scope>
</reference>
<proteinExistence type="predicted"/>
<dbReference type="PROSITE" id="PS50879">
    <property type="entry name" value="RNASE_H_1"/>
    <property type="match status" value="1"/>
</dbReference>
<dbReference type="AlphaFoldDB" id="A0A0G1XGH5"/>
<dbReference type="GO" id="GO:0004523">
    <property type="term" value="F:RNA-DNA hybrid ribonuclease activity"/>
    <property type="evidence" value="ECO:0007669"/>
    <property type="project" value="InterPro"/>
</dbReference>
<protein>
    <submittedName>
        <fullName evidence="2">Ribonuclease H</fullName>
    </submittedName>
</protein>
<evidence type="ECO:0000313" key="3">
    <source>
        <dbReference type="Proteomes" id="UP000034445"/>
    </source>
</evidence>
<accession>A0A0G1XGH5</accession>
<dbReference type="GO" id="GO:0003676">
    <property type="term" value="F:nucleic acid binding"/>
    <property type="evidence" value="ECO:0007669"/>
    <property type="project" value="InterPro"/>
</dbReference>